<accession>A0A1V2GXF9</accession>
<keyword evidence="3" id="KW-0378">Hydrolase</keyword>
<dbReference type="Gene3D" id="3.40.630.10">
    <property type="entry name" value="Zn peptidases"/>
    <property type="match status" value="1"/>
</dbReference>
<keyword evidence="4" id="KW-0862">Zinc</keyword>
<evidence type="ECO:0000256" key="1">
    <source>
        <dbReference type="ARBA" id="ARBA00001947"/>
    </source>
</evidence>
<dbReference type="RefSeq" id="WP_076959729.1">
    <property type="nucleotide sequence ID" value="NZ_MLCO01000279.1"/>
</dbReference>
<keyword evidence="7" id="KW-1185">Reference proteome</keyword>
<comment type="cofactor">
    <cofactor evidence="1">
        <name>Zn(2+)</name>
        <dbReference type="ChEBI" id="CHEBI:29105"/>
    </cofactor>
</comment>
<feature type="domain" description="Succinylglutamate desuccinylase/Aspartoacylase catalytic" evidence="5">
    <location>
        <begin position="51"/>
        <end position="241"/>
    </location>
</feature>
<dbReference type="InterPro" id="IPR055438">
    <property type="entry name" value="AstE_AspA_cat"/>
</dbReference>
<dbReference type="PANTHER" id="PTHR37326">
    <property type="entry name" value="BLL3975 PROTEIN"/>
    <property type="match status" value="1"/>
</dbReference>
<dbReference type="GO" id="GO:0046872">
    <property type="term" value="F:metal ion binding"/>
    <property type="evidence" value="ECO:0007669"/>
    <property type="project" value="UniProtKB-KW"/>
</dbReference>
<evidence type="ECO:0000259" key="5">
    <source>
        <dbReference type="Pfam" id="PF24827"/>
    </source>
</evidence>
<dbReference type="Proteomes" id="UP000188879">
    <property type="component" value="Unassembled WGS sequence"/>
</dbReference>
<dbReference type="OrthoDB" id="9782876at2"/>
<evidence type="ECO:0000313" key="7">
    <source>
        <dbReference type="Proteomes" id="UP000188879"/>
    </source>
</evidence>
<organism evidence="6 7">
    <name type="scientific">Teichococcus deserti</name>
    <dbReference type="NCBI Taxonomy" id="1817963"/>
    <lineage>
        <taxon>Bacteria</taxon>
        <taxon>Pseudomonadati</taxon>
        <taxon>Pseudomonadota</taxon>
        <taxon>Alphaproteobacteria</taxon>
        <taxon>Acetobacterales</taxon>
        <taxon>Roseomonadaceae</taxon>
        <taxon>Roseomonas</taxon>
    </lineage>
</organism>
<dbReference type="CDD" id="cd06252">
    <property type="entry name" value="M14_ASTE_ASPA-like"/>
    <property type="match status" value="1"/>
</dbReference>
<dbReference type="Pfam" id="PF24827">
    <property type="entry name" value="AstE_AspA_cat"/>
    <property type="match status" value="1"/>
</dbReference>
<dbReference type="GO" id="GO:0016788">
    <property type="term" value="F:hydrolase activity, acting on ester bonds"/>
    <property type="evidence" value="ECO:0007669"/>
    <property type="project" value="InterPro"/>
</dbReference>
<dbReference type="EMBL" id="MLCO01000279">
    <property type="protein sequence ID" value="ONG47401.1"/>
    <property type="molecule type" value="Genomic_DNA"/>
</dbReference>
<dbReference type="AlphaFoldDB" id="A0A1V2GXF9"/>
<dbReference type="PIRSF" id="PIRSF039012">
    <property type="entry name" value="ASP"/>
    <property type="match status" value="1"/>
</dbReference>
<comment type="caution">
    <text evidence="6">The sequence shown here is derived from an EMBL/GenBank/DDBJ whole genome shotgun (WGS) entry which is preliminary data.</text>
</comment>
<sequence length="339" mass="36209">MPEPRKSRILCDVDFDRDGAQHGFLRLFHSSHASAYGFLPIPIVVIRNGEGPTALFVSGNHGDEYEGQVALANLVKRLTPEAIKGRVIILPTANFPAAMAGNRVSPIDNLNLNRIFPGDPDGSVTQQIAYFIATELIPRADLICDLHSGGSSLLYVPCVLTSQVPDRALYAKHMAALRAFGAPLAYVQGRAQGQGGNQTLGGYAETLGIPTLGSELGGGGCVTPAGLRIAERGVNNLLVHLGILPESERLEGEATEVFGLAGQDHFVYTPEAGVFEPLVELGDRVKAGQPAARIHFPETPWAPFVECTFANDGFVLCKRQPGRTVRGDCLFVLGGAFQE</sequence>
<reference evidence="6 7" key="1">
    <citation type="submission" date="2016-10" db="EMBL/GenBank/DDBJ databases">
        <title>Draft Genome sequence of Roseomonas sp. strain M3.</title>
        <authorList>
            <person name="Subhash Y."/>
            <person name="Lee S."/>
        </authorList>
    </citation>
    <scope>NUCLEOTIDE SEQUENCE [LARGE SCALE GENOMIC DNA]</scope>
    <source>
        <strain evidence="6 7">M3</strain>
    </source>
</reference>
<dbReference type="InterPro" id="IPR053138">
    <property type="entry name" value="N-alpha-Ac-DABA_deacetylase"/>
</dbReference>
<keyword evidence="2" id="KW-0479">Metal-binding</keyword>
<evidence type="ECO:0000256" key="4">
    <source>
        <dbReference type="ARBA" id="ARBA00022833"/>
    </source>
</evidence>
<name>A0A1V2GXF9_9PROT</name>
<evidence type="ECO:0000256" key="3">
    <source>
        <dbReference type="ARBA" id="ARBA00022801"/>
    </source>
</evidence>
<dbReference type="PANTHER" id="PTHR37326:SF1">
    <property type="entry name" value="BLL3975 PROTEIN"/>
    <property type="match status" value="1"/>
</dbReference>
<gene>
    <name evidence="6" type="ORF">BKE38_23570</name>
</gene>
<dbReference type="GO" id="GO:0016811">
    <property type="term" value="F:hydrolase activity, acting on carbon-nitrogen (but not peptide) bonds, in linear amides"/>
    <property type="evidence" value="ECO:0007669"/>
    <property type="project" value="InterPro"/>
</dbReference>
<proteinExistence type="predicted"/>
<dbReference type="InterPro" id="IPR043795">
    <property type="entry name" value="N-alpha-Ac-DABA-like"/>
</dbReference>
<protein>
    <submittedName>
        <fullName evidence="6">Deacylase</fullName>
    </submittedName>
</protein>
<evidence type="ECO:0000313" key="6">
    <source>
        <dbReference type="EMBL" id="ONG47401.1"/>
    </source>
</evidence>
<dbReference type="SUPFAM" id="SSF53187">
    <property type="entry name" value="Zn-dependent exopeptidases"/>
    <property type="match status" value="1"/>
</dbReference>
<evidence type="ECO:0000256" key="2">
    <source>
        <dbReference type="ARBA" id="ARBA00022723"/>
    </source>
</evidence>